<dbReference type="Gene3D" id="3.40.50.620">
    <property type="entry name" value="HUPs"/>
    <property type="match status" value="1"/>
</dbReference>
<evidence type="ECO:0000256" key="8">
    <source>
        <dbReference type="RuleBase" id="RU004182"/>
    </source>
</evidence>
<accession>A0A177N6V6</accession>
<dbReference type="InterPro" id="IPR005101">
    <property type="entry name" value="Cryptochr/Photolyase_FAD-bd"/>
</dbReference>
<evidence type="ECO:0000256" key="1">
    <source>
        <dbReference type="ARBA" id="ARBA00001932"/>
    </source>
</evidence>
<dbReference type="AlphaFoldDB" id="A0A177N6V6"/>
<dbReference type="GO" id="GO:0003904">
    <property type="term" value="F:deoxyribodipyrimidine photo-lyase activity"/>
    <property type="evidence" value="ECO:0007669"/>
    <property type="project" value="TreeGrafter"/>
</dbReference>
<dbReference type="RefSeq" id="WP_066984837.1">
    <property type="nucleotide sequence ID" value="NZ_LUUI01000125.1"/>
</dbReference>
<evidence type="ECO:0000256" key="5">
    <source>
        <dbReference type="ARBA" id="ARBA00022991"/>
    </source>
</evidence>
<feature type="binding site" evidence="6">
    <location>
        <begin position="362"/>
        <end position="364"/>
    </location>
    <ligand>
        <name>FAD</name>
        <dbReference type="ChEBI" id="CHEBI:57692"/>
    </ligand>
</feature>
<comment type="similarity">
    <text evidence="8">Belongs to the DNA photolyase family.</text>
</comment>
<keyword evidence="5 8" id="KW-0157">Chromophore</keyword>
<dbReference type="GO" id="GO:0006139">
    <property type="term" value="P:nucleobase-containing compound metabolic process"/>
    <property type="evidence" value="ECO:0007669"/>
    <property type="project" value="UniProtKB-ARBA"/>
</dbReference>
<dbReference type="GO" id="GO:0071949">
    <property type="term" value="F:FAD binding"/>
    <property type="evidence" value="ECO:0007669"/>
    <property type="project" value="TreeGrafter"/>
</dbReference>
<dbReference type="PROSITE" id="PS51645">
    <property type="entry name" value="PHR_CRY_ALPHA_BETA"/>
    <property type="match status" value="1"/>
</dbReference>
<feature type="domain" description="Photolyase/cryptochrome alpha/beta" evidence="9">
    <location>
        <begin position="6"/>
        <end position="136"/>
    </location>
</feature>
<keyword evidence="11" id="KW-1185">Reference proteome</keyword>
<reference evidence="10 11" key="1">
    <citation type="submission" date="2016-03" db="EMBL/GenBank/DDBJ databases">
        <authorList>
            <person name="Ploux O."/>
        </authorList>
    </citation>
    <scope>NUCLEOTIDE SEQUENCE [LARGE SCALE GENOMIC DNA]</scope>
    <source>
        <strain evidence="10 11">R-45370</strain>
    </source>
</reference>
<organism evidence="10 11">
    <name type="scientific">Methylomonas lenta</name>
    <dbReference type="NCBI Taxonomy" id="980561"/>
    <lineage>
        <taxon>Bacteria</taxon>
        <taxon>Pseudomonadati</taxon>
        <taxon>Pseudomonadota</taxon>
        <taxon>Gammaproteobacteria</taxon>
        <taxon>Methylococcales</taxon>
        <taxon>Methylococcaceae</taxon>
        <taxon>Methylomonas</taxon>
    </lineage>
</organism>
<gene>
    <name evidence="10" type="ORF">A1359_01465</name>
</gene>
<dbReference type="Gene3D" id="1.10.579.10">
    <property type="entry name" value="DNA Cyclobutane Dipyrimidine Photolyase, subunit A, domain 3"/>
    <property type="match status" value="1"/>
</dbReference>
<feature type="binding site" evidence="6">
    <location>
        <begin position="265"/>
        <end position="272"/>
    </location>
    <ligand>
        <name>FAD</name>
        <dbReference type="ChEBI" id="CHEBI:57692"/>
    </ligand>
</feature>
<evidence type="ECO:0000256" key="3">
    <source>
        <dbReference type="ARBA" id="ARBA00022630"/>
    </source>
</evidence>
<dbReference type="PROSITE" id="PS00394">
    <property type="entry name" value="DNA_PHOTOLYASES_1_1"/>
    <property type="match status" value="1"/>
</dbReference>
<comment type="caution">
    <text evidence="10">The sequence shown here is derived from an EMBL/GenBank/DDBJ whole genome shotgun (WGS) entry which is preliminary data.</text>
</comment>
<dbReference type="InterPro" id="IPR018394">
    <property type="entry name" value="DNA_photolyase_1_CS_C"/>
</dbReference>
<dbReference type="InterPro" id="IPR002081">
    <property type="entry name" value="Cryptochrome/DNA_photolyase_1"/>
</dbReference>
<dbReference type="InterPro" id="IPR036134">
    <property type="entry name" value="Crypto/Photolyase_FAD-like_sf"/>
</dbReference>
<dbReference type="Proteomes" id="UP000078476">
    <property type="component" value="Unassembled WGS sequence"/>
</dbReference>
<dbReference type="InterPro" id="IPR014729">
    <property type="entry name" value="Rossmann-like_a/b/a_fold"/>
</dbReference>
<evidence type="ECO:0000313" key="11">
    <source>
        <dbReference type="Proteomes" id="UP000078476"/>
    </source>
</evidence>
<keyword evidence="4 6" id="KW-0274">FAD</keyword>
<dbReference type="STRING" id="980561.A1359_01465"/>
<dbReference type="SUPFAM" id="SSF52425">
    <property type="entry name" value="Cryptochrome/photolyase, N-terminal domain"/>
    <property type="match status" value="1"/>
</dbReference>
<comment type="cofactor">
    <cofactor evidence="6">
        <name>FAD</name>
        <dbReference type="ChEBI" id="CHEBI:57692"/>
    </cofactor>
    <text evidence="6">Binds 1 FAD per subunit.</text>
</comment>
<name>A0A177N6V6_9GAMM</name>
<evidence type="ECO:0000256" key="6">
    <source>
        <dbReference type="PIRSR" id="PIRSR602081-1"/>
    </source>
</evidence>
<comment type="cofactor">
    <cofactor evidence="1">
        <name>(6R)-5,10-methylene-5,6,7,8-tetrahydrofolate</name>
        <dbReference type="ChEBI" id="CHEBI:15636"/>
    </cofactor>
</comment>
<keyword evidence="3 6" id="KW-0285">Flavoprotein</keyword>
<evidence type="ECO:0000313" key="10">
    <source>
        <dbReference type="EMBL" id="OAI12959.1"/>
    </source>
</evidence>
<dbReference type="InterPro" id="IPR006050">
    <property type="entry name" value="DNA_photolyase_N"/>
</dbReference>
<sequence length="456" mass="52587">MQKRYVKSLFIFRRDLRLFDNSGLNAALQQSEQVIAGFIFDPRQIESHPYQSRPGLQFMLEALVDLQQQFLQQGSKLNLFHAEPEVLIKQLSQQQGIDAVFVNRDYTPFSRQRDADLQQVCDEQELDFHSVADALLNEPEQTLKADGSAYKVFTAFYNRSRQYPVALPQPLASGCLIGIEGADQDDLIGRSTQSHQNAVSGGRKAALEKLDALASCIDYSQQRDFPALSATSELSAYLKFGCCSIREAYYAVVESLGSEHPLLRQFYWRDFFTHIGFYFPQVFGHAFHQQYDAIAWRNNPDEFQAWTQGRTGFPIVDAGMRELNQTGTMHNRVRMIVASFLVKDLQISWRWGERYFAQHLLDYDPCVNNGNWQWAASTGCDAQPYFRIFNPWLQQKKFDADCLYIKRWLPELLDYSPSVIHNWYKKPLACDYPPPMLEHGLHSQQAKTLFQNCPKP</sequence>
<dbReference type="PROSITE" id="PS00691">
    <property type="entry name" value="DNA_PHOTOLYASES_1_2"/>
    <property type="match status" value="1"/>
</dbReference>
<dbReference type="EMBL" id="LUUI01000125">
    <property type="protein sequence ID" value="OAI12959.1"/>
    <property type="molecule type" value="Genomic_DNA"/>
</dbReference>
<dbReference type="OrthoDB" id="9772484at2"/>
<dbReference type="Gene3D" id="1.25.40.80">
    <property type="match status" value="1"/>
</dbReference>
<evidence type="ECO:0000256" key="2">
    <source>
        <dbReference type="ARBA" id="ARBA00005862"/>
    </source>
</evidence>
<dbReference type="GO" id="GO:0006950">
    <property type="term" value="P:response to stress"/>
    <property type="evidence" value="ECO:0007669"/>
    <property type="project" value="UniProtKB-ARBA"/>
</dbReference>
<evidence type="ECO:0000256" key="4">
    <source>
        <dbReference type="ARBA" id="ARBA00022827"/>
    </source>
</evidence>
<dbReference type="Pfam" id="PF00875">
    <property type="entry name" value="DNA_photolyase"/>
    <property type="match status" value="1"/>
</dbReference>
<evidence type="ECO:0000256" key="7">
    <source>
        <dbReference type="PIRSR" id="PIRSR602081-2"/>
    </source>
</evidence>
<dbReference type="Pfam" id="PF03441">
    <property type="entry name" value="FAD_binding_7"/>
    <property type="match status" value="1"/>
</dbReference>
<dbReference type="PANTHER" id="PTHR11455">
    <property type="entry name" value="CRYPTOCHROME"/>
    <property type="match status" value="1"/>
</dbReference>
<feature type="binding site" evidence="6">
    <location>
        <begin position="231"/>
        <end position="235"/>
    </location>
    <ligand>
        <name>FAD</name>
        <dbReference type="ChEBI" id="CHEBI:57692"/>
    </ligand>
</feature>
<feature type="site" description="Electron transfer via tryptophanyl radical" evidence="7">
    <location>
        <position position="349"/>
    </location>
</feature>
<keyword evidence="10" id="KW-0456">Lyase</keyword>
<dbReference type="InterPro" id="IPR036155">
    <property type="entry name" value="Crypto/Photolyase_N_sf"/>
</dbReference>
<proteinExistence type="inferred from homology"/>
<dbReference type="GO" id="GO:0003677">
    <property type="term" value="F:DNA binding"/>
    <property type="evidence" value="ECO:0007669"/>
    <property type="project" value="TreeGrafter"/>
</dbReference>
<dbReference type="PANTHER" id="PTHR11455:SF9">
    <property type="entry name" value="CRYPTOCHROME CIRCADIAN CLOCK 5 ISOFORM X1"/>
    <property type="match status" value="1"/>
</dbReference>
<comment type="similarity">
    <text evidence="2">Belongs to the DNA photolyase class-1 family.</text>
</comment>
<feature type="binding site" evidence="6">
    <location>
        <position position="219"/>
    </location>
    <ligand>
        <name>FAD</name>
        <dbReference type="ChEBI" id="CHEBI:57692"/>
    </ligand>
</feature>
<dbReference type="PRINTS" id="PR00147">
    <property type="entry name" value="DNAPHOTLYASE"/>
</dbReference>
<evidence type="ECO:0000259" key="9">
    <source>
        <dbReference type="PROSITE" id="PS51645"/>
    </source>
</evidence>
<dbReference type="SUPFAM" id="SSF48173">
    <property type="entry name" value="Cryptochrome/photolyase FAD-binding domain"/>
    <property type="match status" value="1"/>
</dbReference>
<protein>
    <submittedName>
        <fullName evidence="10">Deoxyribodipyrimidine photolyase</fullName>
    </submittedName>
</protein>
<feature type="site" description="Electron transfer via tryptophanyl radical" evidence="7">
    <location>
        <position position="372"/>
    </location>
</feature>
<feature type="site" description="Electron transfer via tryptophanyl radical" evidence="7">
    <location>
        <position position="296"/>
    </location>
</feature>